<evidence type="ECO:0000313" key="3">
    <source>
        <dbReference type="Proteomes" id="UP000244178"/>
    </source>
</evidence>
<dbReference type="PANTHER" id="PTHR42791">
    <property type="entry name" value="GNAT FAMILY ACETYLTRANSFERASE"/>
    <property type="match status" value="1"/>
</dbReference>
<dbReference type="CDD" id="cd04301">
    <property type="entry name" value="NAT_SF"/>
    <property type="match status" value="1"/>
</dbReference>
<dbReference type="Proteomes" id="UP000244178">
    <property type="component" value="Unassembled WGS sequence"/>
</dbReference>
<keyword evidence="2" id="KW-0808">Transferase</keyword>
<dbReference type="RefSeq" id="WP_108545188.1">
    <property type="nucleotide sequence ID" value="NZ_PYJM01000004.1"/>
</dbReference>
<sequence length="170" mass="19716">MSLGFALLPTSLTDLETLVQMRIAAMRDSLERLGRFDPQRARERFAASFAAERCHFILSDRQPVGFIQSESHEDHLRLQHLYVMPQFQGRGIGAQALEPLLQRSTREQLPIHLDALRDSDSNRFYRRLGFVQVGESEWDIHYVRPADPPWPEPGPRRPSRPYWCLASYLS</sequence>
<dbReference type="Pfam" id="PF13673">
    <property type="entry name" value="Acetyltransf_10"/>
    <property type="match status" value="1"/>
</dbReference>
<dbReference type="GO" id="GO:0016747">
    <property type="term" value="F:acyltransferase activity, transferring groups other than amino-acyl groups"/>
    <property type="evidence" value="ECO:0007669"/>
    <property type="project" value="InterPro"/>
</dbReference>
<dbReference type="PROSITE" id="PS51186">
    <property type="entry name" value="GNAT"/>
    <property type="match status" value="1"/>
</dbReference>
<dbReference type="SUPFAM" id="SSF55729">
    <property type="entry name" value="Acyl-CoA N-acyltransferases (Nat)"/>
    <property type="match status" value="1"/>
</dbReference>
<dbReference type="InterPro" id="IPR000182">
    <property type="entry name" value="GNAT_dom"/>
</dbReference>
<comment type="caution">
    <text evidence="2">The sequence shown here is derived from an EMBL/GenBank/DDBJ whole genome shotgun (WGS) entry which is preliminary data.</text>
</comment>
<dbReference type="EMBL" id="PYJM01000004">
    <property type="protein sequence ID" value="PUA43721.1"/>
    <property type="molecule type" value="Genomic_DNA"/>
</dbReference>
<dbReference type="InterPro" id="IPR016181">
    <property type="entry name" value="Acyl_CoA_acyltransferase"/>
</dbReference>
<dbReference type="InterPro" id="IPR052523">
    <property type="entry name" value="Trichothecene_AcTrans"/>
</dbReference>
<evidence type="ECO:0000313" key="2">
    <source>
        <dbReference type="EMBL" id="PUA43721.1"/>
    </source>
</evidence>
<name>A0A2T6GHU5_9PSED</name>
<accession>A0A2T6GHU5</accession>
<protein>
    <submittedName>
        <fullName evidence="2">GNAT family N-acetyltransferase</fullName>
    </submittedName>
</protein>
<organism evidence="2 3">
    <name type="scientific">Pseudomonas protegens</name>
    <dbReference type="NCBI Taxonomy" id="380021"/>
    <lineage>
        <taxon>Bacteria</taxon>
        <taxon>Pseudomonadati</taxon>
        <taxon>Pseudomonadota</taxon>
        <taxon>Gammaproteobacteria</taxon>
        <taxon>Pseudomonadales</taxon>
        <taxon>Pseudomonadaceae</taxon>
        <taxon>Pseudomonas</taxon>
    </lineage>
</organism>
<dbReference type="Gene3D" id="3.40.630.30">
    <property type="match status" value="1"/>
</dbReference>
<feature type="domain" description="N-acetyltransferase" evidence="1">
    <location>
        <begin position="13"/>
        <end position="147"/>
    </location>
</feature>
<dbReference type="AlphaFoldDB" id="A0A2T6GHU5"/>
<reference evidence="2 3" key="1">
    <citation type="submission" date="2018-03" db="EMBL/GenBank/DDBJ databases">
        <title>Draft genome sequence of the plant growth promoting rhizobacterium Pseudomonas protegens strain BNJ-SS-45 isolated from wheat (Triticum aestivum) rhizosphere.</title>
        <authorList>
            <person name="Bajpai A."/>
            <person name="Shende K."/>
            <person name="Meena N."/>
            <person name="Upadhyayula S.R."/>
            <person name="Suravajhala P."/>
            <person name="Medicherla K.M."/>
            <person name="Johri B.N."/>
        </authorList>
    </citation>
    <scope>NUCLEOTIDE SEQUENCE [LARGE SCALE GENOMIC DNA]</scope>
    <source>
        <strain evidence="2 3">BNJ-SS-45</strain>
    </source>
</reference>
<evidence type="ECO:0000259" key="1">
    <source>
        <dbReference type="PROSITE" id="PS51186"/>
    </source>
</evidence>
<proteinExistence type="predicted"/>
<dbReference type="PANTHER" id="PTHR42791:SF1">
    <property type="entry name" value="N-ACETYLTRANSFERASE DOMAIN-CONTAINING PROTEIN"/>
    <property type="match status" value="1"/>
</dbReference>
<gene>
    <name evidence="2" type="ORF">C5U62_17235</name>
</gene>